<dbReference type="AlphaFoldDB" id="H1YFB4"/>
<dbReference type="RefSeq" id="WP_008506295.1">
    <property type="nucleotide sequence ID" value="NZ_CM001403.1"/>
</dbReference>
<keyword evidence="6" id="KW-1185">Reference proteome</keyword>
<evidence type="ECO:0000313" key="6">
    <source>
        <dbReference type="Proteomes" id="UP000002774"/>
    </source>
</evidence>
<keyword evidence="3" id="KW-1133">Transmembrane helix</keyword>
<proteinExistence type="predicted"/>
<feature type="signal peptide" evidence="4">
    <location>
        <begin position="1"/>
        <end position="22"/>
    </location>
</feature>
<organism evidence="5 6">
    <name type="scientific">Mucilaginibacter paludis DSM 18603</name>
    <dbReference type="NCBI Taxonomy" id="714943"/>
    <lineage>
        <taxon>Bacteria</taxon>
        <taxon>Pseudomonadati</taxon>
        <taxon>Bacteroidota</taxon>
        <taxon>Sphingobacteriia</taxon>
        <taxon>Sphingobacteriales</taxon>
        <taxon>Sphingobacteriaceae</taxon>
        <taxon>Mucilaginibacter</taxon>
    </lineage>
</organism>
<dbReference type="OrthoDB" id="981213at2"/>
<evidence type="ECO:0000256" key="4">
    <source>
        <dbReference type="SAM" id="SignalP"/>
    </source>
</evidence>
<dbReference type="eggNOG" id="ENOG502ZC2G">
    <property type="taxonomic scope" value="Bacteria"/>
</dbReference>
<dbReference type="HOGENOM" id="CLU_1174358_0_0_10"/>
<evidence type="ECO:0000256" key="1">
    <source>
        <dbReference type="SAM" id="Coils"/>
    </source>
</evidence>
<feature type="transmembrane region" description="Helical" evidence="3">
    <location>
        <begin position="164"/>
        <end position="185"/>
    </location>
</feature>
<accession>H1YFB4</accession>
<gene>
    <name evidence="5" type="ORF">Mucpa_2113</name>
</gene>
<feature type="region of interest" description="Disordered" evidence="2">
    <location>
        <begin position="34"/>
        <end position="59"/>
    </location>
</feature>
<evidence type="ECO:0000256" key="2">
    <source>
        <dbReference type="SAM" id="MobiDB-lite"/>
    </source>
</evidence>
<name>H1YFB4_9SPHI</name>
<keyword evidence="1" id="KW-0175">Coiled coil</keyword>
<dbReference type="Proteomes" id="UP000002774">
    <property type="component" value="Chromosome"/>
</dbReference>
<dbReference type="STRING" id="714943.Mucpa_2113"/>
<feature type="coiled-coil region" evidence="1">
    <location>
        <begin position="198"/>
        <end position="236"/>
    </location>
</feature>
<dbReference type="EMBL" id="CM001403">
    <property type="protein sequence ID" value="EHQ26253.1"/>
    <property type="molecule type" value="Genomic_DNA"/>
</dbReference>
<evidence type="ECO:0000313" key="5">
    <source>
        <dbReference type="EMBL" id="EHQ26253.1"/>
    </source>
</evidence>
<keyword evidence="3" id="KW-0812">Transmembrane</keyword>
<evidence type="ECO:0000256" key="3">
    <source>
        <dbReference type="SAM" id="Phobius"/>
    </source>
</evidence>
<keyword evidence="4" id="KW-0732">Signal</keyword>
<keyword evidence="3" id="KW-0472">Membrane</keyword>
<protein>
    <submittedName>
        <fullName evidence="5">Uncharacterized protein</fullName>
    </submittedName>
</protein>
<feature type="coiled-coil region" evidence="1">
    <location>
        <begin position="98"/>
        <end position="132"/>
    </location>
</feature>
<reference evidence="5" key="1">
    <citation type="submission" date="2011-09" db="EMBL/GenBank/DDBJ databases">
        <title>The permanent draft genome of Mucilaginibacter paludis DSM 18603.</title>
        <authorList>
            <consortium name="US DOE Joint Genome Institute (JGI-PGF)"/>
            <person name="Lucas S."/>
            <person name="Han J."/>
            <person name="Lapidus A."/>
            <person name="Bruce D."/>
            <person name="Goodwin L."/>
            <person name="Pitluck S."/>
            <person name="Peters L."/>
            <person name="Kyrpides N."/>
            <person name="Mavromatis K."/>
            <person name="Ivanova N."/>
            <person name="Mikhailova N."/>
            <person name="Held B."/>
            <person name="Detter J.C."/>
            <person name="Tapia R."/>
            <person name="Han C."/>
            <person name="Land M."/>
            <person name="Hauser L."/>
            <person name="Markowitz V."/>
            <person name="Cheng J.-F."/>
            <person name="Hugenholtz P."/>
            <person name="Woyke T."/>
            <person name="Wu D."/>
            <person name="Tindall B."/>
            <person name="Brambilla E."/>
            <person name="Klenk H.-P."/>
            <person name="Eisen J.A."/>
        </authorList>
    </citation>
    <scope>NUCLEOTIDE SEQUENCE [LARGE SCALE GENOMIC DNA]</scope>
    <source>
        <strain evidence="5">DSM 18603</strain>
    </source>
</reference>
<feature type="chain" id="PRO_5005682737" evidence="4">
    <location>
        <begin position="23"/>
        <end position="236"/>
    </location>
</feature>
<sequence length="236" mass="25923">MNKPLSLILGLLAFTGTYVANGQDTAKKFQKPATAAPVKAATTKPATNPYKQPATYPQAPVATTPVPPAVVDNSLTGQYNAILKATYRYQQGPIVSFHKNYMDTLNVEKRKLKDAQSKLAEQAKKIAALQTDVTSKDQTLSESQSQVNSVSFIGISLSKAMYNIIMWGLVLVLGTGLVAVIYLSASSRREAAYRIKLFDELSAEFQTYKTKANEKEKKLARELQTERNKLDELSGK</sequence>